<evidence type="ECO:0000259" key="6">
    <source>
        <dbReference type="PROSITE" id="PS51160"/>
    </source>
</evidence>
<protein>
    <recommendedName>
        <fullName evidence="2 4">acylphosphatase</fullName>
        <ecNumber evidence="2 4">3.6.1.7</ecNumber>
    </recommendedName>
</protein>
<sequence>MKHLDIIIKGTVQGVSLRAAAKAVADQLSVKGFVKNELNGDVTIEAEGDSLSLEMFLEWCNEGSEHATITSIETNEGELKNYRNFEIVKKSR</sequence>
<organism evidence="7 8">
    <name type="scientific">Mucilaginibacter xinganensis</name>
    <dbReference type="NCBI Taxonomy" id="1234841"/>
    <lineage>
        <taxon>Bacteria</taxon>
        <taxon>Pseudomonadati</taxon>
        <taxon>Bacteroidota</taxon>
        <taxon>Sphingobacteriia</taxon>
        <taxon>Sphingobacteriales</taxon>
        <taxon>Sphingobacteriaceae</taxon>
        <taxon>Mucilaginibacter</taxon>
    </lineage>
</organism>
<dbReference type="EC" id="3.6.1.7" evidence="2 4"/>
<dbReference type="RefSeq" id="WP_094572123.1">
    <property type="nucleotide sequence ID" value="NZ_CP022743.1"/>
</dbReference>
<dbReference type="GO" id="GO:0003998">
    <property type="term" value="F:acylphosphatase activity"/>
    <property type="evidence" value="ECO:0007669"/>
    <property type="project" value="UniProtKB-EC"/>
</dbReference>
<dbReference type="KEGG" id="muc:MuYL_4156"/>
<dbReference type="AlphaFoldDB" id="A0A223P2J5"/>
<dbReference type="PROSITE" id="PS51160">
    <property type="entry name" value="ACYLPHOSPHATASE_3"/>
    <property type="match status" value="1"/>
</dbReference>
<evidence type="ECO:0000256" key="5">
    <source>
        <dbReference type="RuleBase" id="RU004168"/>
    </source>
</evidence>
<evidence type="ECO:0000256" key="2">
    <source>
        <dbReference type="ARBA" id="ARBA00012150"/>
    </source>
</evidence>
<gene>
    <name evidence="7" type="ORF">MuYL_4156</name>
</gene>
<dbReference type="InterPro" id="IPR020456">
    <property type="entry name" value="Acylphosphatase"/>
</dbReference>
<name>A0A223P2J5_9SPHI</name>
<dbReference type="Gene3D" id="3.30.70.100">
    <property type="match status" value="1"/>
</dbReference>
<keyword evidence="8" id="KW-1185">Reference proteome</keyword>
<dbReference type="SUPFAM" id="SSF54975">
    <property type="entry name" value="Acylphosphatase/BLUF domain-like"/>
    <property type="match status" value="1"/>
</dbReference>
<dbReference type="PANTHER" id="PTHR47268:SF4">
    <property type="entry name" value="ACYLPHOSPHATASE"/>
    <property type="match status" value="1"/>
</dbReference>
<dbReference type="InterPro" id="IPR001792">
    <property type="entry name" value="Acylphosphatase-like_dom"/>
</dbReference>
<dbReference type="EMBL" id="CP022743">
    <property type="protein sequence ID" value="ASU36041.1"/>
    <property type="molecule type" value="Genomic_DNA"/>
</dbReference>
<reference evidence="7 8" key="1">
    <citation type="submission" date="2017-08" db="EMBL/GenBank/DDBJ databases">
        <title>Complete genome sequence of Mucilaginibacter sp. strain BJC16-A31.</title>
        <authorList>
            <consortium name="Henan University of Science and Technology"/>
            <person name="You X."/>
        </authorList>
    </citation>
    <scope>NUCLEOTIDE SEQUENCE [LARGE SCALE GENOMIC DNA]</scope>
    <source>
        <strain evidence="7 8">BJC16-A31</strain>
    </source>
</reference>
<evidence type="ECO:0000256" key="1">
    <source>
        <dbReference type="ARBA" id="ARBA00005614"/>
    </source>
</evidence>
<dbReference type="PANTHER" id="PTHR47268">
    <property type="entry name" value="ACYLPHOSPHATASE"/>
    <property type="match status" value="1"/>
</dbReference>
<comment type="catalytic activity">
    <reaction evidence="3 4">
        <text>an acyl phosphate + H2O = a carboxylate + phosphate + H(+)</text>
        <dbReference type="Rhea" id="RHEA:14965"/>
        <dbReference type="ChEBI" id="CHEBI:15377"/>
        <dbReference type="ChEBI" id="CHEBI:15378"/>
        <dbReference type="ChEBI" id="CHEBI:29067"/>
        <dbReference type="ChEBI" id="CHEBI:43474"/>
        <dbReference type="ChEBI" id="CHEBI:59918"/>
        <dbReference type="EC" id="3.6.1.7"/>
    </reaction>
</comment>
<proteinExistence type="inferred from homology"/>
<feature type="domain" description="Acylphosphatase-like" evidence="6">
    <location>
        <begin position="3"/>
        <end position="89"/>
    </location>
</feature>
<evidence type="ECO:0000313" key="8">
    <source>
        <dbReference type="Proteomes" id="UP000215002"/>
    </source>
</evidence>
<feature type="active site" evidence="4">
    <location>
        <position position="36"/>
    </location>
</feature>
<comment type="similarity">
    <text evidence="1 5">Belongs to the acylphosphatase family.</text>
</comment>
<evidence type="ECO:0000256" key="3">
    <source>
        <dbReference type="ARBA" id="ARBA00047645"/>
    </source>
</evidence>
<dbReference type="InterPro" id="IPR017968">
    <property type="entry name" value="Acylphosphatase_CS"/>
</dbReference>
<feature type="active site" evidence="4">
    <location>
        <position position="18"/>
    </location>
</feature>
<dbReference type="OrthoDB" id="9808093at2"/>
<dbReference type="Pfam" id="PF00708">
    <property type="entry name" value="Acylphosphatase"/>
    <property type="match status" value="1"/>
</dbReference>
<evidence type="ECO:0000256" key="4">
    <source>
        <dbReference type="PROSITE-ProRule" id="PRU00520"/>
    </source>
</evidence>
<accession>A0A223P2J5</accession>
<keyword evidence="4" id="KW-0378">Hydrolase</keyword>
<evidence type="ECO:0000313" key="7">
    <source>
        <dbReference type="EMBL" id="ASU36041.1"/>
    </source>
</evidence>
<dbReference type="InterPro" id="IPR036046">
    <property type="entry name" value="Acylphosphatase-like_dom_sf"/>
</dbReference>
<dbReference type="PROSITE" id="PS00151">
    <property type="entry name" value="ACYLPHOSPHATASE_2"/>
    <property type="match status" value="1"/>
</dbReference>
<dbReference type="Proteomes" id="UP000215002">
    <property type="component" value="Chromosome"/>
</dbReference>